<proteinExistence type="predicted"/>
<dbReference type="GO" id="GO:0003677">
    <property type="term" value="F:DNA binding"/>
    <property type="evidence" value="ECO:0007669"/>
    <property type="project" value="UniProtKB-KW"/>
</dbReference>
<dbReference type="GO" id="GO:0005634">
    <property type="term" value="C:nucleus"/>
    <property type="evidence" value="ECO:0007669"/>
    <property type="project" value="UniProtKB-SubCell"/>
</dbReference>
<keyword evidence="6" id="KW-0238">DNA-binding</keyword>
<dbReference type="EMBL" id="AUSU01002083">
    <property type="protein sequence ID" value="EPS69527.1"/>
    <property type="molecule type" value="Genomic_DNA"/>
</dbReference>
<keyword evidence="3 10" id="KW-0863">Zinc-finger</keyword>
<evidence type="ECO:0000256" key="2">
    <source>
        <dbReference type="ARBA" id="ARBA00022723"/>
    </source>
</evidence>
<name>S8EAH5_9LAMI</name>
<dbReference type="AlphaFoldDB" id="S8EAH5"/>
<keyword evidence="7" id="KW-0804">Transcription</keyword>
<evidence type="ECO:0000256" key="8">
    <source>
        <dbReference type="ARBA" id="ARBA00023242"/>
    </source>
</evidence>
<evidence type="ECO:0000256" key="1">
    <source>
        <dbReference type="ARBA" id="ARBA00004123"/>
    </source>
</evidence>
<dbReference type="Pfam" id="PF03110">
    <property type="entry name" value="SBP"/>
    <property type="match status" value="1"/>
</dbReference>
<keyword evidence="4" id="KW-0862">Zinc</keyword>
<evidence type="ECO:0000256" key="10">
    <source>
        <dbReference type="PROSITE-ProRule" id="PRU00470"/>
    </source>
</evidence>
<dbReference type="PROSITE" id="PS51141">
    <property type="entry name" value="ZF_SBP"/>
    <property type="match status" value="1"/>
</dbReference>
<evidence type="ECO:0000313" key="13">
    <source>
        <dbReference type="Proteomes" id="UP000015453"/>
    </source>
</evidence>
<dbReference type="Gene3D" id="4.10.1100.10">
    <property type="entry name" value="Transcription factor, SBP-box domain"/>
    <property type="match status" value="1"/>
</dbReference>
<feature type="non-terminal residue" evidence="12">
    <location>
        <position position="1"/>
    </location>
</feature>
<feature type="non-terminal residue" evidence="12">
    <location>
        <position position="83"/>
    </location>
</feature>
<evidence type="ECO:0000256" key="3">
    <source>
        <dbReference type="ARBA" id="ARBA00022771"/>
    </source>
</evidence>
<keyword evidence="5" id="KW-0805">Transcription regulation</keyword>
<protein>
    <recommendedName>
        <fullName evidence="11">SBP-type domain-containing protein</fullName>
    </recommendedName>
</protein>
<evidence type="ECO:0000256" key="6">
    <source>
        <dbReference type="ARBA" id="ARBA00023125"/>
    </source>
</evidence>
<evidence type="ECO:0000259" key="11">
    <source>
        <dbReference type="PROSITE" id="PS51141"/>
    </source>
</evidence>
<keyword evidence="13" id="KW-1185">Reference proteome</keyword>
<comment type="subcellular location">
    <subcellularLocation>
        <location evidence="1">Nucleus</location>
    </subcellularLocation>
</comment>
<comment type="caution">
    <text evidence="12">The sequence shown here is derived from an EMBL/GenBank/DDBJ whole genome shotgun (WGS) entry which is preliminary data.</text>
</comment>
<evidence type="ECO:0000256" key="4">
    <source>
        <dbReference type="ARBA" id="ARBA00022833"/>
    </source>
</evidence>
<dbReference type="InterPro" id="IPR036893">
    <property type="entry name" value="SBP_sf"/>
</dbReference>
<dbReference type="Proteomes" id="UP000015453">
    <property type="component" value="Unassembled WGS sequence"/>
</dbReference>
<feature type="domain" description="SBP-type" evidence="11">
    <location>
        <begin position="1"/>
        <end position="77"/>
    </location>
</feature>
<keyword evidence="8" id="KW-0539">Nucleus</keyword>
<reference evidence="12 13" key="1">
    <citation type="journal article" date="2013" name="BMC Genomics">
        <title>The miniature genome of a carnivorous plant Genlisea aurea contains a low number of genes and short non-coding sequences.</title>
        <authorList>
            <person name="Leushkin E.V."/>
            <person name="Sutormin R.A."/>
            <person name="Nabieva E.R."/>
            <person name="Penin A.A."/>
            <person name="Kondrashov A.S."/>
            <person name="Logacheva M.D."/>
        </authorList>
    </citation>
    <scope>NUCLEOTIDE SEQUENCE [LARGE SCALE GENOMIC DNA]</scope>
</reference>
<sequence>LACQVDDCTEDLSVGKDYHKRHRVCEIHSKASEALVGKQPQRFCQQCSRFHPLEEFDEGKRSCRRRLDGHNRRRRKGHPEVIP</sequence>
<dbReference type="SUPFAM" id="SSF103612">
    <property type="entry name" value="SBT domain"/>
    <property type="match status" value="1"/>
</dbReference>
<dbReference type="FunFam" id="4.10.1100.10:FF:000001">
    <property type="entry name" value="Squamosa promoter-binding-like protein 14"/>
    <property type="match status" value="1"/>
</dbReference>
<comment type="function">
    <text evidence="9">Probable transcriptional factor. Binds to the promoter of the SQUAMOSA gene.</text>
</comment>
<dbReference type="OrthoDB" id="1930417at2759"/>
<evidence type="ECO:0000256" key="7">
    <source>
        <dbReference type="ARBA" id="ARBA00023163"/>
    </source>
</evidence>
<dbReference type="InterPro" id="IPR044817">
    <property type="entry name" value="SBP-like"/>
</dbReference>
<keyword evidence="2" id="KW-0479">Metal-binding</keyword>
<organism evidence="12 13">
    <name type="scientific">Genlisea aurea</name>
    <dbReference type="NCBI Taxonomy" id="192259"/>
    <lineage>
        <taxon>Eukaryota</taxon>
        <taxon>Viridiplantae</taxon>
        <taxon>Streptophyta</taxon>
        <taxon>Embryophyta</taxon>
        <taxon>Tracheophyta</taxon>
        <taxon>Spermatophyta</taxon>
        <taxon>Magnoliopsida</taxon>
        <taxon>eudicotyledons</taxon>
        <taxon>Gunneridae</taxon>
        <taxon>Pentapetalae</taxon>
        <taxon>asterids</taxon>
        <taxon>lamiids</taxon>
        <taxon>Lamiales</taxon>
        <taxon>Lentibulariaceae</taxon>
        <taxon>Genlisea</taxon>
    </lineage>
</organism>
<evidence type="ECO:0000256" key="9">
    <source>
        <dbReference type="ARBA" id="ARBA00056472"/>
    </source>
</evidence>
<gene>
    <name evidence="12" type="ORF">M569_05240</name>
</gene>
<dbReference type="PANTHER" id="PTHR31251">
    <property type="entry name" value="SQUAMOSA PROMOTER-BINDING-LIKE PROTEIN 4"/>
    <property type="match status" value="1"/>
</dbReference>
<evidence type="ECO:0000313" key="12">
    <source>
        <dbReference type="EMBL" id="EPS69527.1"/>
    </source>
</evidence>
<dbReference type="PANTHER" id="PTHR31251:SF169">
    <property type="entry name" value="SQUAMOSA PROMOTER-BINDING-LIKE PROTEIN 8"/>
    <property type="match status" value="1"/>
</dbReference>
<accession>S8EAH5</accession>
<evidence type="ECO:0000256" key="5">
    <source>
        <dbReference type="ARBA" id="ARBA00023015"/>
    </source>
</evidence>
<dbReference type="InterPro" id="IPR004333">
    <property type="entry name" value="SBP_dom"/>
</dbReference>
<dbReference type="GO" id="GO:0008270">
    <property type="term" value="F:zinc ion binding"/>
    <property type="evidence" value="ECO:0007669"/>
    <property type="project" value="UniProtKB-KW"/>
</dbReference>